<dbReference type="InterPro" id="IPR010970">
    <property type="entry name" value="Cys_dSase_SufS"/>
</dbReference>
<dbReference type="InterPro" id="IPR015424">
    <property type="entry name" value="PyrdxlP-dep_Trfase"/>
</dbReference>
<evidence type="ECO:0000256" key="9">
    <source>
        <dbReference type="RuleBase" id="RU004504"/>
    </source>
</evidence>
<evidence type="ECO:0000256" key="4">
    <source>
        <dbReference type="ARBA" id="ARBA00012239"/>
    </source>
</evidence>
<proteinExistence type="inferred from homology"/>
<dbReference type="SUPFAM" id="SSF53383">
    <property type="entry name" value="PLP-dependent transferases"/>
    <property type="match status" value="1"/>
</dbReference>
<dbReference type="CDD" id="cd06453">
    <property type="entry name" value="SufS_like"/>
    <property type="match status" value="1"/>
</dbReference>
<dbReference type="InterPro" id="IPR015421">
    <property type="entry name" value="PyrdxlP-dep_Trfase_major"/>
</dbReference>
<dbReference type="RefSeq" id="WP_189378337.1">
    <property type="nucleotide sequence ID" value="NZ_BNAH01000008.1"/>
</dbReference>
<accession>A0ABQ3ITJ6</accession>
<dbReference type="InterPro" id="IPR016454">
    <property type="entry name" value="Cysteine_dSase"/>
</dbReference>
<comment type="caution">
    <text evidence="11">The sequence shown here is derived from an EMBL/GenBank/DDBJ whole genome shotgun (WGS) entry which is preliminary data.</text>
</comment>
<dbReference type="Gene3D" id="3.90.1150.10">
    <property type="entry name" value="Aspartate Aminotransferase, domain 1"/>
    <property type="match status" value="1"/>
</dbReference>
<comment type="catalytic activity">
    <reaction evidence="8">
        <text>(sulfur carrier)-H + L-cysteine = (sulfur carrier)-SH + L-alanine</text>
        <dbReference type="Rhea" id="RHEA:43892"/>
        <dbReference type="Rhea" id="RHEA-COMP:14737"/>
        <dbReference type="Rhea" id="RHEA-COMP:14739"/>
        <dbReference type="ChEBI" id="CHEBI:29917"/>
        <dbReference type="ChEBI" id="CHEBI:35235"/>
        <dbReference type="ChEBI" id="CHEBI:57972"/>
        <dbReference type="ChEBI" id="CHEBI:64428"/>
        <dbReference type="EC" id="2.8.1.7"/>
    </reaction>
</comment>
<dbReference type="InterPro" id="IPR000192">
    <property type="entry name" value="Aminotrans_V_dom"/>
</dbReference>
<keyword evidence="6" id="KW-0808">Transferase</keyword>
<evidence type="ECO:0000256" key="2">
    <source>
        <dbReference type="ARBA" id="ARBA00002824"/>
    </source>
</evidence>
<evidence type="ECO:0000256" key="8">
    <source>
        <dbReference type="ARBA" id="ARBA00050776"/>
    </source>
</evidence>
<dbReference type="PANTHER" id="PTHR43586">
    <property type="entry name" value="CYSTEINE DESULFURASE"/>
    <property type="match status" value="1"/>
</dbReference>
<comment type="similarity">
    <text evidence="3">Belongs to the class-V pyridoxal-phosphate-dependent aminotransferase family. Csd subfamily.</text>
</comment>
<evidence type="ECO:0000259" key="10">
    <source>
        <dbReference type="Pfam" id="PF00266"/>
    </source>
</evidence>
<evidence type="ECO:0000256" key="6">
    <source>
        <dbReference type="ARBA" id="ARBA00022679"/>
    </source>
</evidence>
<keyword evidence="12" id="KW-1185">Reference proteome</keyword>
<evidence type="ECO:0000256" key="1">
    <source>
        <dbReference type="ARBA" id="ARBA00001933"/>
    </source>
</evidence>
<sequence length="407" mass="45135">MSIVSPWKQDFPVFNADAYPNLCYLDSAATCLTPKRVADAMYNYQCYSHANSHKGLYYLSANVTEKVEYARTRIAEFLGASSLNEIVFTSGTTESLNLVAYSYIETKITSKSNIIISAAEHHANLLPWQRLCQQYGASLRVAPLNDHGIIDFSQLVTLIDSDTLLIAISQSANVIGKFNPIKQICQYARQNNIITVIDGAQAVSHGNINVDDLECDFYAFSGHKLYGPTGCGVLYCRMGLIEQMRPYQVGGGIIDNVSYQSSHYLTGPLKFESGSHNVVSIIGLLAALDYLNDISWQAINAYLERLSGYMQKRLAELNFIHPIVRSGDSAPYLYSFQMNKVHCHDVASMLDIEGIAVRAGHHCAQPLHKTLGINASVRVSLGLYNDHTDIDRLITGLTNTYQLLKIE</sequence>
<evidence type="ECO:0000256" key="5">
    <source>
        <dbReference type="ARBA" id="ARBA00021850"/>
    </source>
</evidence>
<dbReference type="EMBL" id="BNAH01000008">
    <property type="protein sequence ID" value="GHE92206.1"/>
    <property type="molecule type" value="Genomic_DNA"/>
</dbReference>
<dbReference type="PANTHER" id="PTHR43586:SF8">
    <property type="entry name" value="CYSTEINE DESULFURASE 1, CHLOROPLASTIC"/>
    <property type="match status" value="1"/>
</dbReference>
<dbReference type="InterPro" id="IPR020578">
    <property type="entry name" value="Aminotrans_V_PyrdxlP_BS"/>
</dbReference>
<dbReference type="PROSITE" id="PS00595">
    <property type="entry name" value="AA_TRANSFER_CLASS_5"/>
    <property type="match status" value="1"/>
</dbReference>
<dbReference type="PIRSF" id="PIRSF005572">
    <property type="entry name" value="NifS"/>
    <property type="match status" value="1"/>
</dbReference>
<dbReference type="Gene3D" id="3.40.640.10">
    <property type="entry name" value="Type I PLP-dependent aspartate aminotransferase-like (Major domain)"/>
    <property type="match status" value="1"/>
</dbReference>
<dbReference type="InterPro" id="IPR015422">
    <property type="entry name" value="PyrdxlP-dep_Trfase_small"/>
</dbReference>
<gene>
    <name evidence="11" type="primary">csdB</name>
    <name evidence="11" type="ORF">GCM10011501_22170</name>
</gene>
<feature type="domain" description="Aminotransferase class V" evidence="10">
    <location>
        <begin position="24"/>
        <end position="393"/>
    </location>
</feature>
<comment type="cofactor">
    <cofactor evidence="1 9">
        <name>pyridoxal 5'-phosphate</name>
        <dbReference type="ChEBI" id="CHEBI:597326"/>
    </cofactor>
</comment>
<evidence type="ECO:0000313" key="12">
    <source>
        <dbReference type="Proteomes" id="UP000626370"/>
    </source>
</evidence>
<dbReference type="EC" id="2.8.1.7" evidence="4"/>
<protein>
    <recommendedName>
        <fullName evidence="5">Probable cysteine desulfurase</fullName>
        <ecNumber evidence="4">2.8.1.7</ecNumber>
    </recommendedName>
</protein>
<comment type="function">
    <text evidence="2">Catalyzes the removal of elemental sulfur and selenium atoms from L-cysteine, L-cystine, L-selenocysteine, and L-selenocystine to produce L-alanine.</text>
</comment>
<keyword evidence="7" id="KW-0663">Pyridoxal phosphate</keyword>
<organism evidence="11 12">
    <name type="scientific">Thalassotalea profundi</name>
    <dbReference type="NCBI Taxonomy" id="2036687"/>
    <lineage>
        <taxon>Bacteria</taxon>
        <taxon>Pseudomonadati</taxon>
        <taxon>Pseudomonadota</taxon>
        <taxon>Gammaproteobacteria</taxon>
        <taxon>Alteromonadales</taxon>
        <taxon>Colwelliaceae</taxon>
        <taxon>Thalassotalea</taxon>
    </lineage>
</organism>
<dbReference type="Proteomes" id="UP000626370">
    <property type="component" value="Unassembled WGS sequence"/>
</dbReference>
<name>A0ABQ3ITJ6_9GAMM</name>
<evidence type="ECO:0000313" key="11">
    <source>
        <dbReference type="EMBL" id="GHE92206.1"/>
    </source>
</evidence>
<dbReference type="Pfam" id="PF00266">
    <property type="entry name" value="Aminotran_5"/>
    <property type="match status" value="1"/>
</dbReference>
<evidence type="ECO:0000256" key="7">
    <source>
        <dbReference type="ARBA" id="ARBA00022898"/>
    </source>
</evidence>
<evidence type="ECO:0000256" key="3">
    <source>
        <dbReference type="ARBA" id="ARBA00010447"/>
    </source>
</evidence>
<reference evidence="12" key="1">
    <citation type="journal article" date="2019" name="Int. J. Syst. Evol. Microbiol.">
        <title>The Global Catalogue of Microorganisms (GCM) 10K type strain sequencing project: providing services to taxonomists for standard genome sequencing and annotation.</title>
        <authorList>
            <consortium name="The Broad Institute Genomics Platform"/>
            <consortium name="The Broad Institute Genome Sequencing Center for Infectious Disease"/>
            <person name="Wu L."/>
            <person name="Ma J."/>
        </authorList>
    </citation>
    <scope>NUCLEOTIDE SEQUENCE [LARGE SCALE GENOMIC DNA]</scope>
    <source>
        <strain evidence="12">CGMCC 1.15922</strain>
    </source>
</reference>